<dbReference type="Proteomes" id="UP000095287">
    <property type="component" value="Unplaced"/>
</dbReference>
<feature type="compositionally biased region" description="Polar residues" evidence="1">
    <location>
        <begin position="159"/>
        <end position="169"/>
    </location>
</feature>
<dbReference type="WBParaSite" id="L893_g21348.t1">
    <property type="protein sequence ID" value="L893_g21348.t1"/>
    <property type="gene ID" value="L893_g21348"/>
</dbReference>
<protein>
    <submittedName>
        <fullName evidence="3">Btz domain-containing protein</fullName>
    </submittedName>
</protein>
<feature type="compositionally biased region" description="Basic and acidic residues" evidence="1">
    <location>
        <begin position="274"/>
        <end position="284"/>
    </location>
</feature>
<feature type="region of interest" description="Disordered" evidence="1">
    <location>
        <begin position="1"/>
        <end position="81"/>
    </location>
</feature>
<dbReference type="AlphaFoldDB" id="A0A1I7YZB2"/>
<feature type="region of interest" description="Disordered" evidence="1">
    <location>
        <begin position="226"/>
        <end position="284"/>
    </location>
</feature>
<evidence type="ECO:0000313" key="3">
    <source>
        <dbReference type="WBParaSite" id="L893_g21348.t1"/>
    </source>
</evidence>
<keyword evidence="2" id="KW-1185">Reference proteome</keyword>
<name>A0A1I7YZB2_9BILA</name>
<feature type="region of interest" description="Disordered" evidence="1">
    <location>
        <begin position="117"/>
        <end position="212"/>
    </location>
</feature>
<feature type="compositionally biased region" description="Basic and acidic residues" evidence="1">
    <location>
        <begin position="188"/>
        <end position="201"/>
    </location>
</feature>
<reference evidence="3" key="1">
    <citation type="submission" date="2016-11" db="UniProtKB">
        <authorList>
            <consortium name="WormBaseParasite"/>
        </authorList>
    </citation>
    <scope>IDENTIFICATION</scope>
</reference>
<accession>A0A1I7YZB2</accession>
<feature type="compositionally biased region" description="Basic and acidic residues" evidence="1">
    <location>
        <begin position="245"/>
        <end position="262"/>
    </location>
</feature>
<evidence type="ECO:0000256" key="1">
    <source>
        <dbReference type="SAM" id="MobiDB-lite"/>
    </source>
</evidence>
<feature type="compositionally biased region" description="Acidic residues" evidence="1">
    <location>
        <begin position="8"/>
        <end position="20"/>
    </location>
</feature>
<organism evidence="2 3">
    <name type="scientific">Steinernema glaseri</name>
    <dbReference type="NCBI Taxonomy" id="37863"/>
    <lineage>
        <taxon>Eukaryota</taxon>
        <taxon>Metazoa</taxon>
        <taxon>Ecdysozoa</taxon>
        <taxon>Nematoda</taxon>
        <taxon>Chromadorea</taxon>
        <taxon>Rhabditida</taxon>
        <taxon>Tylenchina</taxon>
        <taxon>Panagrolaimomorpha</taxon>
        <taxon>Strongyloidoidea</taxon>
        <taxon>Steinernematidae</taxon>
        <taxon>Steinernema</taxon>
    </lineage>
</organism>
<proteinExistence type="predicted"/>
<evidence type="ECO:0000313" key="2">
    <source>
        <dbReference type="Proteomes" id="UP000095287"/>
    </source>
</evidence>
<feature type="compositionally biased region" description="Basic residues" evidence="1">
    <location>
        <begin position="133"/>
        <end position="148"/>
    </location>
</feature>
<sequence length="334" mass="37742">MANHNEPEEGVYTDEDESGPEVETIVQHEYIPRKPSAKPLVRPQGHRPPYCPKTSQPQHNGESGGPEQVQMQPPQQSVPPRYIGLRGGLRGGLQAAGSLIGGVNRLPSPPVYYVSDDWQRTRNQVRGPEKSKWRGGRKRNGITPRVHHAPKDENDAGYVSSSTSISTLNDVKANDGRQYRQEVSTNDQDGHHQEAHHEVLAENRVPQQPSPIEPIGQEQRLVATAERPQGHWENPQQPRPIEPTGQEHRQVATAERSERHWENPQQPLPIEPTGQEHRQVATAERSEWHWENYSGDPPEVQQVRLHASSAEWKRLVELNPNFPFASADGRYYIP</sequence>
<feature type="compositionally biased region" description="Low complexity" evidence="1">
    <location>
        <begin position="66"/>
        <end position="80"/>
    </location>
</feature>